<evidence type="ECO:0000256" key="5">
    <source>
        <dbReference type="ARBA" id="ARBA00022481"/>
    </source>
</evidence>
<keyword evidence="14" id="KW-1185">Reference proteome</keyword>
<evidence type="ECO:0000256" key="10">
    <source>
        <dbReference type="ARBA" id="ARBA00023134"/>
    </source>
</evidence>
<dbReference type="GO" id="GO:0003729">
    <property type="term" value="F:mRNA binding"/>
    <property type="evidence" value="ECO:0007669"/>
    <property type="project" value="UniProtKB-ARBA"/>
</dbReference>
<organism evidence="13 14">
    <name type="scientific">Digitaria exilis</name>
    <dbReference type="NCBI Taxonomy" id="1010633"/>
    <lineage>
        <taxon>Eukaryota</taxon>
        <taxon>Viridiplantae</taxon>
        <taxon>Streptophyta</taxon>
        <taxon>Embryophyta</taxon>
        <taxon>Tracheophyta</taxon>
        <taxon>Spermatophyta</taxon>
        <taxon>Magnoliopsida</taxon>
        <taxon>Liliopsida</taxon>
        <taxon>Poales</taxon>
        <taxon>Poaceae</taxon>
        <taxon>PACMAD clade</taxon>
        <taxon>Panicoideae</taxon>
        <taxon>Panicodae</taxon>
        <taxon>Paniceae</taxon>
        <taxon>Anthephorinae</taxon>
        <taxon>Digitaria</taxon>
    </lineage>
</organism>
<feature type="domain" description="F-box" evidence="11">
    <location>
        <begin position="99"/>
        <end position="151"/>
    </location>
</feature>
<dbReference type="InterPro" id="IPR001810">
    <property type="entry name" value="F-box_dom"/>
</dbReference>
<evidence type="ECO:0000256" key="7">
    <source>
        <dbReference type="ARBA" id="ARBA00022741"/>
    </source>
</evidence>
<dbReference type="InterPro" id="IPR054696">
    <property type="entry name" value="GTP-eEF1A_C"/>
</dbReference>
<dbReference type="AlphaFoldDB" id="A0A835C977"/>
<feature type="domain" description="Tr-type G" evidence="12">
    <location>
        <begin position="476"/>
        <end position="701"/>
    </location>
</feature>
<dbReference type="Gene3D" id="3.40.50.300">
    <property type="entry name" value="P-loop containing nucleotide triphosphate hydrolases"/>
    <property type="match status" value="1"/>
</dbReference>
<keyword evidence="7" id="KW-0547">Nucleotide-binding</keyword>
<dbReference type="FunFam" id="2.40.30.10:FF:000005">
    <property type="entry name" value="Elongation factor 1-alpha"/>
    <property type="match status" value="1"/>
</dbReference>
<evidence type="ECO:0000256" key="2">
    <source>
        <dbReference type="ARBA" id="ARBA00004496"/>
    </source>
</evidence>
<dbReference type="Gene3D" id="2.40.30.10">
    <property type="entry name" value="Translation factors"/>
    <property type="match status" value="2"/>
</dbReference>
<dbReference type="EMBL" id="JACEFO010001725">
    <property type="protein sequence ID" value="KAF8716388.1"/>
    <property type="molecule type" value="Genomic_DNA"/>
</dbReference>
<dbReference type="SUPFAM" id="SSF52540">
    <property type="entry name" value="P-loop containing nucleoside triphosphate hydrolases"/>
    <property type="match status" value="1"/>
</dbReference>
<proteinExistence type="inferred from homology"/>
<dbReference type="InterPro" id="IPR027417">
    <property type="entry name" value="P-loop_NTPase"/>
</dbReference>
<dbReference type="Gene3D" id="1.20.1280.50">
    <property type="match status" value="1"/>
</dbReference>
<evidence type="ECO:0000313" key="14">
    <source>
        <dbReference type="Proteomes" id="UP000636709"/>
    </source>
</evidence>
<dbReference type="Proteomes" id="UP000636709">
    <property type="component" value="Unassembled WGS sequence"/>
</dbReference>
<keyword evidence="9" id="KW-0648">Protein biosynthesis</keyword>
<dbReference type="InterPro" id="IPR004161">
    <property type="entry name" value="EFTu-like_2"/>
</dbReference>
<evidence type="ECO:0000256" key="9">
    <source>
        <dbReference type="ARBA" id="ARBA00022917"/>
    </source>
</evidence>
<dbReference type="PROSITE" id="PS50181">
    <property type="entry name" value="FBOX"/>
    <property type="match status" value="1"/>
</dbReference>
<dbReference type="InterPro" id="IPR050100">
    <property type="entry name" value="TRAFAC_GTPase_members"/>
</dbReference>
<dbReference type="Pfam" id="PF03144">
    <property type="entry name" value="GTP_EFTU_D2"/>
    <property type="match status" value="1"/>
</dbReference>
<evidence type="ECO:0000256" key="3">
    <source>
        <dbReference type="ARBA" id="ARBA00007249"/>
    </source>
</evidence>
<dbReference type="GO" id="GO:0005737">
    <property type="term" value="C:cytoplasm"/>
    <property type="evidence" value="ECO:0007669"/>
    <property type="project" value="UniProtKB-SubCell"/>
</dbReference>
<dbReference type="InterPro" id="IPR000795">
    <property type="entry name" value="T_Tr_GTP-bd_dom"/>
</dbReference>
<dbReference type="Pfam" id="PF00646">
    <property type="entry name" value="F-box"/>
    <property type="match status" value="1"/>
</dbReference>
<dbReference type="PRINTS" id="PR00315">
    <property type="entry name" value="ELONGATNFCT"/>
</dbReference>
<reference evidence="13" key="1">
    <citation type="submission" date="2020-07" db="EMBL/GenBank/DDBJ databases">
        <title>Genome sequence and genetic diversity analysis of an under-domesticated orphan crop, white fonio (Digitaria exilis).</title>
        <authorList>
            <person name="Bennetzen J.L."/>
            <person name="Chen S."/>
            <person name="Ma X."/>
            <person name="Wang X."/>
            <person name="Yssel A.E.J."/>
            <person name="Chaluvadi S.R."/>
            <person name="Johnson M."/>
            <person name="Gangashetty P."/>
            <person name="Hamidou F."/>
            <person name="Sanogo M.D."/>
            <person name="Zwaenepoel A."/>
            <person name="Wallace J."/>
            <person name="Van De Peer Y."/>
            <person name="Van Deynze A."/>
        </authorList>
    </citation>
    <scope>NUCLEOTIDE SEQUENCE</scope>
    <source>
        <tissue evidence="13">Leaves</tissue>
    </source>
</reference>
<dbReference type="Pfam" id="PF22594">
    <property type="entry name" value="GTP-eEF1A_C"/>
    <property type="match status" value="1"/>
</dbReference>
<comment type="similarity">
    <text evidence="3">Belongs to the TRAFAC class translation factor GTPase superfamily. Classic translation factor GTPase family. EF-Tu/EF-1A subfamily.</text>
</comment>
<dbReference type="CDD" id="cd03693">
    <property type="entry name" value="EF1_alpha_II"/>
    <property type="match status" value="1"/>
</dbReference>
<dbReference type="CDD" id="cd01883">
    <property type="entry name" value="EF1_alpha"/>
    <property type="match status" value="1"/>
</dbReference>
<name>A0A835C977_9POAL</name>
<gene>
    <name evidence="13" type="ORF">HU200_026358</name>
</gene>
<dbReference type="GO" id="GO:0003746">
    <property type="term" value="F:translation elongation factor activity"/>
    <property type="evidence" value="ECO:0007669"/>
    <property type="project" value="UniProtKB-KW"/>
</dbReference>
<dbReference type="InterPro" id="IPR004539">
    <property type="entry name" value="Transl_elong_EF1A_euk/arc"/>
</dbReference>
<dbReference type="SUPFAM" id="SSF50447">
    <property type="entry name" value="Translation proteins"/>
    <property type="match status" value="1"/>
</dbReference>
<dbReference type="OrthoDB" id="594372at2759"/>
<dbReference type="InterPro" id="IPR009000">
    <property type="entry name" value="Transl_B-barrel_sf"/>
</dbReference>
<evidence type="ECO:0000259" key="12">
    <source>
        <dbReference type="PROSITE" id="PS51722"/>
    </source>
</evidence>
<accession>A0A835C977</accession>
<keyword evidence="6" id="KW-0963">Cytoplasm</keyword>
<dbReference type="NCBIfam" id="TIGR00483">
    <property type="entry name" value="EF-1_alpha"/>
    <property type="match status" value="1"/>
</dbReference>
<evidence type="ECO:0000256" key="1">
    <source>
        <dbReference type="ARBA" id="ARBA00003982"/>
    </source>
</evidence>
<protein>
    <recommendedName>
        <fullName evidence="4">Elongation factor 1-alpha</fullName>
    </recommendedName>
</protein>
<comment type="caution">
    <text evidence="13">The sequence shown here is derived from an EMBL/GenBank/DDBJ whole genome shotgun (WGS) entry which is preliminary data.</text>
</comment>
<comment type="function">
    <text evidence="1">This protein promotes the GTP-dependent binding of aminoacyl-tRNA to the A-site of ribosomes during protein biosynthesis.</text>
</comment>
<dbReference type="GO" id="GO:0005525">
    <property type="term" value="F:GTP binding"/>
    <property type="evidence" value="ECO:0007669"/>
    <property type="project" value="UniProtKB-KW"/>
</dbReference>
<evidence type="ECO:0000256" key="6">
    <source>
        <dbReference type="ARBA" id="ARBA00022490"/>
    </source>
</evidence>
<evidence type="ECO:0000259" key="11">
    <source>
        <dbReference type="PROSITE" id="PS50181"/>
    </source>
</evidence>
<comment type="subcellular location">
    <subcellularLocation>
        <location evidence="2">Cytoplasm</location>
    </subcellularLocation>
</comment>
<keyword evidence="8" id="KW-0251">Elongation factor</keyword>
<dbReference type="InterPro" id="IPR036047">
    <property type="entry name" value="F-box-like_dom_sf"/>
</dbReference>
<dbReference type="Pfam" id="PF00009">
    <property type="entry name" value="GTP_EFTU"/>
    <property type="match status" value="1"/>
</dbReference>
<keyword evidence="5" id="KW-0488">Methylation</keyword>
<sequence>MAAPPDLAEDIGGGKILLRVPAHKAAHLILDEPDPGRILDDPVRASSAASAGCRAVAVKSPPPRTDLAIWRLVDLSVRIVTHKMVPQRSPPPPEVGKKPVEISDLPLDIVRNILLRLPSHEPEHLVRASAVCRSWQGTVADPSFQRSYRIFNSERPPVIGFLHNVREHLLGDFIRFLPSSTSGFTPRTVDHYGVEALDARHGRVLFDDIIGLGFIVWDPRTDEQWELPPPPGFYHSWAATLLCGDVSCDHLDCHGRDSLLVVFVGCDGVRTYVCSYIPAIGRWSDPSTADSVVVLNVRPATLVEQTLFFTTQAGQGSIVSYSLPSSFLSLLDPPPNVLPPFRDYFHLLPAARGQLRLATMDFLSVVQMWDRAVVPGGGGIESPWTPLRRIDIWSGSPRDLIPRGAPETLSIGFAEGHMLLYFTTGDGLLSVNLESGNVSHVIPSGKFYRIIPYQNFHMRVAAPNGKQKLAAMGKEKPRINFVVIGHVDSGKSTTTGHLIYKLGGIDKRVIEGFEKEAAKMNKRSFKYAWVLDKLKAERERGFTIDIALWKFETTKYYCTIIDAPGHRDFIKNMITGTSQADCAVLIIDSTTGGFEAGISKDGQTREHALLAFTLGVKQMICCCNKMDATTPKYSKARYDEIVKEVCSCLKKVGYNPDKIAFVPISGFEGDNMIERSSNLDWYKGPTLLEALDQINEPKRPSDKPLRLPLQDVYKIGGIGTVPVGRVETGIIKPGMVVTFGPTGLTTEVKSVEMHHEALQEALPGDNVGFNVKYVATMELKRGYVASNSKDDPAKEAASFTSQVIIMNHPGQIANGYAPVLDCHTSHIAVKFAELVTKIDRRTGKELEKEPKFLKNGDAEGILVQLDDGMLENPLAPEGICVTERNPLNNIKDGNCIKQ</sequence>
<evidence type="ECO:0000313" key="13">
    <source>
        <dbReference type="EMBL" id="KAF8716388.1"/>
    </source>
</evidence>
<dbReference type="PANTHER" id="PTHR23115">
    <property type="entry name" value="TRANSLATION FACTOR"/>
    <property type="match status" value="1"/>
</dbReference>
<evidence type="ECO:0000256" key="8">
    <source>
        <dbReference type="ARBA" id="ARBA00022768"/>
    </source>
</evidence>
<dbReference type="FunFam" id="2.40.30.10:FF:000003">
    <property type="entry name" value="Elongation factor 1-alpha"/>
    <property type="match status" value="1"/>
</dbReference>
<dbReference type="SUPFAM" id="SSF81383">
    <property type="entry name" value="F-box domain"/>
    <property type="match status" value="1"/>
</dbReference>
<dbReference type="PROSITE" id="PS51722">
    <property type="entry name" value="G_TR_2"/>
    <property type="match status" value="1"/>
</dbReference>
<keyword evidence="10" id="KW-0342">GTP-binding</keyword>
<dbReference type="GO" id="GO:0003924">
    <property type="term" value="F:GTPase activity"/>
    <property type="evidence" value="ECO:0007669"/>
    <property type="project" value="InterPro"/>
</dbReference>
<dbReference type="FunFam" id="3.40.50.300:FF:000255">
    <property type="entry name" value="Elongation factor 1-alpha"/>
    <property type="match status" value="1"/>
</dbReference>
<dbReference type="NCBIfam" id="NF008969">
    <property type="entry name" value="PRK12317.1"/>
    <property type="match status" value="1"/>
</dbReference>
<evidence type="ECO:0000256" key="4">
    <source>
        <dbReference type="ARBA" id="ARBA00013870"/>
    </source>
</evidence>